<proteinExistence type="predicted"/>
<evidence type="ECO:0000313" key="1">
    <source>
        <dbReference type="EMBL" id="GAH68615.1"/>
    </source>
</evidence>
<organism evidence="1">
    <name type="scientific">marine sediment metagenome</name>
    <dbReference type="NCBI Taxonomy" id="412755"/>
    <lineage>
        <taxon>unclassified sequences</taxon>
        <taxon>metagenomes</taxon>
        <taxon>ecological metagenomes</taxon>
    </lineage>
</organism>
<dbReference type="EMBL" id="BARU01025622">
    <property type="protein sequence ID" value="GAH68615.1"/>
    <property type="molecule type" value="Genomic_DNA"/>
</dbReference>
<gene>
    <name evidence="1" type="ORF">S03H2_41259</name>
</gene>
<comment type="caution">
    <text evidence="1">The sequence shown here is derived from an EMBL/GenBank/DDBJ whole genome shotgun (WGS) entry which is preliminary data.</text>
</comment>
<sequence>RTYKGLDHALLMGAVAAPLRFLAPVLRDSTDFMRARLAEADR</sequence>
<protein>
    <submittedName>
        <fullName evidence="1">Uncharacterized protein</fullName>
    </submittedName>
</protein>
<accession>X1IH89</accession>
<reference evidence="1" key="1">
    <citation type="journal article" date="2014" name="Front. Microbiol.">
        <title>High frequency of phylogenetically diverse reductive dehalogenase-homologous genes in deep subseafloor sedimentary metagenomes.</title>
        <authorList>
            <person name="Kawai M."/>
            <person name="Futagami T."/>
            <person name="Toyoda A."/>
            <person name="Takaki Y."/>
            <person name="Nishi S."/>
            <person name="Hori S."/>
            <person name="Arai W."/>
            <person name="Tsubouchi T."/>
            <person name="Morono Y."/>
            <person name="Uchiyama I."/>
            <person name="Ito T."/>
            <person name="Fujiyama A."/>
            <person name="Inagaki F."/>
            <person name="Takami H."/>
        </authorList>
    </citation>
    <scope>NUCLEOTIDE SEQUENCE</scope>
    <source>
        <strain evidence="1">Expedition CK06-06</strain>
    </source>
</reference>
<feature type="non-terminal residue" evidence="1">
    <location>
        <position position="1"/>
    </location>
</feature>
<name>X1IH89_9ZZZZ</name>
<dbReference type="AlphaFoldDB" id="X1IH89"/>